<evidence type="ECO:0000256" key="2">
    <source>
        <dbReference type="ARBA" id="ARBA00022540"/>
    </source>
</evidence>
<comment type="similarity">
    <text evidence="1">Belongs to the eIF-2-beta/eIF-5 family.</text>
</comment>
<dbReference type="SUPFAM" id="SSF100966">
    <property type="entry name" value="Translation initiation factor 2 beta, aIF2beta, N-terminal domain"/>
    <property type="match status" value="1"/>
</dbReference>
<reference evidence="8 9" key="1">
    <citation type="submission" date="2018-02" db="EMBL/GenBank/DDBJ databases">
        <title>Draft genome of wild Prunus yedoensis var. nudiflora.</title>
        <authorList>
            <person name="Baek S."/>
            <person name="Kim J.-H."/>
            <person name="Choi K."/>
            <person name="Kim G.-B."/>
            <person name="Cho A."/>
            <person name="Jang H."/>
            <person name="Shin C.-H."/>
            <person name="Yu H.-J."/>
            <person name="Mun J.-H."/>
        </authorList>
    </citation>
    <scope>NUCLEOTIDE SEQUENCE [LARGE SCALE GENOMIC DNA]</scope>
    <source>
        <strain evidence="9">cv. Jeju island</strain>
        <tissue evidence="8">Leaf</tissue>
    </source>
</reference>
<dbReference type="STRING" id="2094558.A0A314XFA1"/>
<organism evidence="8 9">
    <name type="scientific">Prunus yedoensis var. nudiflora</name>
    <dbReference type="NCBI Taxonomy" id="2094558"/>
    <lineage>
        <taxon>Eukaryota</taxon>
        <taxon>Viridiplantae</taxon>
        <taxon>Streptophyta</taxon>
        <taxon>Embryophyta</taxon>
        <taxon>Tracheophyta</taxon>
        <taxon>Spermatophyta</taxon>
        <taxon>Magnoliopsida</taxon>
        <taxon>eudicotyledons</taxon>
        <taxon>Gunneridae</taxon>
        <taxon>Pentapetalae</taxon>
        <taxon>rosids</taxon>
        <taxon>fabids</taxon>
        <taxon>Rosales</taxon>
        <taxon>Rosaceae</taxon>
        <taxon>Amygdaloideae</taxon>
        <taxon>Amygdaleae</taxon>
        <taxon>Prunus</taxon>
    </lineage>
</organism>
<dbReference type="Proteomes" id="UP000250321">
    <property type="component" value="Unassembled WGS sequence"/>
</dbReference>
<dbReference type="AlphaFoldDB" id="A0A314XFA1"/>
<proteinExistence type="inferred from homology"/>
<evidence type="ECO:0000256" key="3">
    <source>
        <dbReference type="ARBA" id="ARBA00022917"/>
    </source>
</evidence>
<dbReference type="GO" id="GO:0001731">
    <property type="term" value="P:formation of translation preinitiation complex"/>
    <property type="evidence" value="ECO:0007669"/>
    <property type="project" value="TreeGrafter"/>
</dbReference>
<dbReference type="SUPFAM" id="SSF75689">
    <property type="entry name" value="Zinc-binding domain of translation initiation factor 2 beta"/>
    <property type="match status" value="1"/>
</dbReference>
<evidence type="ECO:0000256" key="5">
    <source>
        <dbReference type="ARBA" id="ARBA00063900"/>
    </source>
</evidence>
<keyword evidence="9" id="KW-1185">Reference proteome</keyword>
<dbReference type="InterPro" id="IPR016189">
    <property type="entry name" value="Transl_init_fac_IF2/IF5_N"/>
</dbReference>
<dbReference type="InterPro" id="IPR016190">
    <property type="entry name" value="Transl_init_fac_IF2/IF5_Zn-bd"/>
</dbReference>
<dbReference type="FunFam" id="3.30.30.170:FF:000001">
    <property type="entry name" value="Eukaryotic translation initiation factor 2 subunit"/>
    <property type="match status" value="1"/>
</dbReference>
<gene>
    <name evidence="8" type="ORF">Pyn_22421</name>
</gene>
<dbReference type="EMBL" id="PJQY01002628">
    <property type="protein sequence ID" value="PQP92014.1"/>
    <property type="molecule type" value="Genomic_DNA"/>
</dbReference>
<dbReference type="Gene3D" id="3.30.30.170">
    <property type="match status" value="1"/>
</dbReference>
<keyword evidence="2 8" id="KW-0396">Initiation factor</keyword>
<dbReference type="SMART" id="SM00653">
    <property type="entry name" value="eIF2B_5"/>
    <property type="match status" value="1"/>
</dbReference>
<evidence type="ECO:0000256" key="4">
    <source>
        <dbReference type="ARBA" id="ARBA00054872"/>
    </source>
</evidence>
<evidence type="ECO:0000313" key="9">
    <source>
        <dbReference type="Proteomes" id="UP000250321"/>
    </source>
</evidence>
<comment type="caution">
    <text evidence="8">The sequence shown here is derived from an EMBL/GenBank/DDBJ whole genome shotgun (WGS) entry which is preliminary data.</text>
</comment>
<keyword evidence="3" id="KW-0648">Protein biosynthesis</keyword>
<accession>A0A314XFA1</accession>
<evidence type="ECO:0000256" key="1">
    <source>
        <dbReference type="ARBA" id="ARBA00010397"/>
    </source>
</evidence>
<protein>
    <recommendedName>
        <fullName evidence="6">Eukaryotic translation initiation factor 2 subunit beta</fullName>
    </recommendedName>
</protein>
<name>A0A314XFA1_PRUYE</name>
<comment type="subunit">
    <text evidence="5">Eukaryotic translation initiation factor 2 eIF2 is a heterotrimeric complex composed of an alpha, a beta and a gamma subunit.</text>
</comment>
<dbReference type="PANTHER" id="PTHR23001:SF3">
    <property type="entry name" value="EUKARYOTIC TRANSLATION INITIATION FACTOR 2 SUBUNIT 2"/>
    <property type="match status" value="1"/>
</dbReference>
<dbReference type="GO" id="GO:0031369">
    <property type="term" value="F:translation initiation factor binding"/>
    <property type="evidence" value="ECO:0007669"/>
    <property type="project" value="TreeGrafter"/>
</dbReference>
<dbReference type="InterPro" id="IPR045196">
    <property type="entry name" value="IF2/IF5"/>
</dbReference>
<dbReference type="GO" id="GO:0003729">
    <property type="term" value="F:mRNA binding"/>
    <property type="evidence" value="ECO:0007669"/>
    <property type="project" value="TreeGrafter"/>
</dbReference>
<evidence type="ECO:0000256" key="6">
    <source>
        <dbReference type="ARBA" id="ARBA00073542"/>
    </source>
</evidence>
<sequence length="194" mass="22189">MSDLNTFEVTEDSVEDAFDKIIKLIWENDYELSKEKPKTVMGHQLYVREGPEQTNFLNFVDVCKTMHRHPDRVMAFLLAELGASGSLHKQRRLYVDGRFPAEDFEEILRRYATEYVICIGCKSPDTTLSEDNCLFFLRCEKCGAVQSVAPVQQRSPSINMADLSLNEGKDKVVADIVVITWLESDVMGFRLLVQ</sequence>
<comment type="function">
    <text evidence="4">Component of the eIF2 complex that functions in the early steps of protein synthesis by forming a ternary complex with GTP and initiator tRNA. This complex binds to a 40S ribosomal subunit, followed by mRNA binding to form a 43S pre-initiation complex (43S PIC). Junction of the 60S ribosomal subunit to form the 80S initiation complex is preceded by hydrolysis of the GTP bound to eIF2 and release of an eIF2-GDP binary complex. In order for eIF2 to recycle and catalyze another round of initiation, the GDP bound to eIF2 must exchange with GTP by way of a reaction catalyzed by eIF2B.</text>
</comment>
<dbReference type="PANTHER" id="PTHR23001">
    <property type="entry name" value="EUKARYOTIC TRANSLATION INITIATION FACTOR"/>
    <property type="match status" value="1"/>
</dbReference>
<dbReference type="InterPro" id="IPR002735">
    <property type="entry name" value="Transl_init_fac_IF2/IF5_dom"/>
</dbReference>
<dbReference type="GO" id="GO:0003743">
    <property type="term" value="F:translation initiation factor activity"/>
    <property type="evidence" value="ECO:0007669"/>
    <property type="project" value="UniProtKB-KW"/>
</dbReference>
<evidence type="ECO:0000259" key="7">
    <source>
        <dbReference type="SMART" id="SM00653"/>
    </source>
</evidence>
<evidence type="ECO:0000313" key="8">
    <source>
        <dbReference type="EMBL" id="PQP92014.1"/>
    </source>
</evidence>
<dbReference type="Pfam" id="PF01873">
    <property type="entry name" value="eIF-5_eIF-2B"/>
    <property type="match status" value="1"/>
</dbReference>
<dbReference type="OrthoDB" id="10255414at2759"/>
<feature type="domain" description="Translation initiation factor IF2/IF5" evidence="7">
    <location>
        <begin position="36"/>
        <end position="145"/>
    </location>
</feature>
<dbReference type="GO" id="GO:0005850">
    <property type="term" value="C:eukaryotic translation initiation factor 2 complex"/>
    <property type="evidence" value="ECO:0007669"/>
    <property type="project" value="TreeGrafter"/>
</dbReference>